<evidence type="ECO:0000256" key="4">
    <source>
        <dbReference type="ARBA" id="ARBA00022679"/>
    </source>
</evidence>
<evidence type="ECO:0000256" key="7">
    <source>
        <dbReference type="RuleBase" id="RU365103"/>
    </source>
</evidence>
<comment type="subcellular location">
    <subcellularLocation>
        <location evidence="7">Cell membrane</location>
    </subcellularLocation>
</comment>
<dbReference type="EC" id="2.4.99.12" evidence="2 7"/>
<name>A0ABS2GRC8_9BURK</name>
<dbReference type="Gene3D" id="3.40.50.2000">
    <property type="entry name" value="Glycogen Phosphorylase B"/>
    <property type="match status" value="1"/>
</dbReference>
<dbReference type="PANTHER" id="PTHR42755">
    <property type="entry name" value="3-DEOXY-MANNO-OCTULOSONATE CYTIDYLYLTRANSFERASE"/>
    <property type="match status" value="1"/>
</dbReference>
<dbReference type="InterPro" id="IPR007507">
    <property type="entry name" value="Glycos_transf_N"/>
</dbReference>
<evidence type="ECO:0000256" key="3">
    <source>
        <dbReference type="ARBA" id="ARBA00019077"/>
    </source>
</evidence>
<keyword evidence="4 7" id="KW-0808">Transferase</keyword>
<dbReference type="Pfam" id="PF04413">
    <property type="entry name" value="Glycos_transf_N"/>
    <property type="match status" value="1"/>
</dbReference>
<keyword evidence="10" id="KW-1185">Reference proteome</keyword>
<feature type="domain" description="3-deoxy-D-manno-octulosonic-acid transferase N-terminal" evidence="8">
    <location>
        <begin position="36"/>
        <end position="217"/>
    </location>
</feature>
<comment type="function">
    <text evidence="7">Involved in lipopolysaccharide (LPS) biosynthesis. Catalyzes the transfer of 3-deoxy-D-manno-octulosonate (Kdo) residue(s) from CMP-Kdo to lipid IV(A), the tetraacyldisaccharide-1,4'-bisphosphate precursor of lipid A.</text>
</comment>
<comment type="catalytic activity">
    <reaction evidence="6 7">
        <text>lipid IVA (E. coli) + CMP-3-deoxy-beta-D-manno-octulosonate = alpha-Kdo-(2-&gt;6)-lipid IVA (E. coli) + CMP + H(+)</text>
        <dbReference type="Rhea" id="RHEA:28066"/>
        <dbReference type="ChEBI" id="CHEBI:15378"/>
        <dbReference type="ChEBI" id="CHEBI:58603"/>
        <dbReference type="ChEBI" id="CHEBI:60364"/>
        <dbReference type="ChEBI" id="CHEBI:60377"/>
        <dbReference type="ChEBI" id="CHEBI:85987"/>
        <dbReference type="EC" id="2.4.99.12"/>
    </reaction>
</comment>
<dbReference type="Gene3D" id="3.40.50.11720">
    <property type="entry name" value="3-Deoxy-D-manno-octulosonic-acid transferase, N-terminal domain"/>
    <property type="match status" value="1"/>
</dbReference>
<dbReference type="RefSeq" id="WP_205049484.1">
    <property type="nucleotide sequence ID" value="NZ_JACJKX010000001.1"/>
</dbReference>
<dbReference type="InterPro" id="IPR039901">
    <property type="entry name" value="Kdotransferase"/>
</dbReference>
<evidence type="ECO:0000256" key="5">
    <source>
        <dbReference type="ARBA" id="ARBA00031445"/>
    </source>
</evidence>
<dbReference type="GO" id="GO:0016740">
    <property type="term" value="F:transferase activity"/>
    <property type="evidence" value="ECO:0007669"/>
    <property type="project" value="UniProtKB-KW"/>
</dbReference>
<comment type="caution">
    <text evidence="9">The sequence shown here is derived from an EMBL/GenBank/DDBJ whole genome shotgun (WGS) entry which is preliminary data.</text>
</comment>
<keyword evidence="7" id="KW-0472">Membrane</keyword>
<dbReference type="SUPFAM" id="SSF53756">
    <property type="entry name" value="UDP-Glycosyltransferase/glycogen phosphorylase"/>
    <property type="match status" value="1"/>
</dbReference>
<evidence type="ECO:0000256" key="6">
    <source>
        <dbReference type="ARBA" id="ARBA00049183"/>
    </source>
</evidence>
<reference evidence="9 10" key="1">
    <citation type="journal article" date="2021" name="Sci. Rep.">
        <title>The distribution of antibiotic resistance genes in chicken gut microbiota commensals.</title>
        <authorList>
            <person name="Juricova H."/>
            <person name="Matiasovicova J."/>
            <person name="Kubasova T."/>
            <person name="Cejkova D."/>
            <person name="Rychlik I."/>
        </authorList>
    </citation>
    <scope>NUCLEOTIDE SEQUENCE [LARGE SCALE GENOMIC DNA]</scope>
    <source>
        <strain evidence="9 10">An562</strain>
    </source>
</reference>
<accession>A0ABS2GRC8</accession>
<evidence type="ECO:0000256" key="1">
    <source>
        <dbReference type="ARBA" id="ARBA00004713"/>
    </source>
</evidence>
<dbReference type="Proteomes" id="UP000777002">
    <property type="component" value="Unassembled WGS sequence"/>
</dbReference>
<keyword evidence="7" id="KW-0448">Lipopolysaccharide biosynthesis</keyword>
<evidence type="ECO:0000259" key="8">
    <source>
        <dbReference type="Pfam" id="PF04413"/>
    </source>
</evidence>
<sequence length="426" mass="47645">MNISPQSYRFLVPALLPAAALYLLWRARKQPSYLKNWGERFAWSDFPAPRQGHPVIWVHAVSVGETNATRPLIRAILDQWPDCDILLTHMTPTGREAGQKIVQMAPDRIRQCFLPYDAVFAVRKFLKQTRPSMGLLMETEVWPTVLEEAHSLGIPMVLVNGRLSEKSYNQAMRVPDLMKKAMGRFNAVCAQAESDAERFRAMGTVEPVITGSLKFDIKAPKEALSLAHRWKSRMKNPVVMFASTRDGEEALIIEALKTRAKSDVTYLLVPRHPQRFAEVEEMLKNSGLKYQKRSELADVTDIREDTQVILGDSMGEMFFYCALSDITLMGGSFKPFGCQNVIEPTSVGVPVIVGPSTFNFSMVVQRGIAGGAIYQVDDVAQGIELAQAWLGNADKLRELKEKAKAFSDAYVGATERTMKVLEALCK</sequence>
<evidence type="ECO:0000313" key="9">
    <source>
        <dbReference type="EMBL" id="MBM6927899.1"/>
    </source>
</evidence>
<evidence type="ECO:0000256" key="2">
    <source>
        <dbReference type="ARBA" id="ARBA00012621"/>
    </source>
</evidence>
<proteinExistence type="inferred from homology"/>
<dbReference type="EMBL" id="JACJKX010000001">
    <property type="protein sequence ID" value="MBM6927899.1"/>
    <property type="molecule type" value="Genomic_DNA"/>
</dbReference>
<protein>
    <recommendedName>
        <fullName evidence="3 7">3-deoxy-D-manno-octulosonic acid transferase</fullName>
        <shortName evidence="7">Kdo transferase</shortName>
        <ecNumber evidence="2 7">2.4.99.12</ecNumber>
    </recommendedName>
    <alternativeName>
        <fullName evidence="5 7">Lipid IV(A) 3-deoxy-D-manno-octulosonic acid transferase</fullName>
    </alternativeName>
</protein>
<keyword evidence="7" id="KW-1003">Cell membrane</keyword>
<dbReference type="InterPro" id="IPR038107">
    <property type="entry name" value="Glycos_transf_N_sf"/>
</dbReference>
<evidence type="ECO:0000313" key="10">
    <source>
        <dbReference type="Proteomes" id="UP000777002"/>
    </source>
</evidence>
<organism evidence="9 10">
    <name type="scientific">Parasutterella secunda</name>
    <dbReference type="NCBI Taxonomy" id="626947"/>
    <lineage>
        <taxon>Bacteria</taxon>
        <taxon>Pseudomonadati</taxon>
        <taxon>Pseudomonadota</taxon>
        <taxon>Betaproteobacteria</taxon>
        <taxon>Burkholderiales</taxon>
        <taxon>Sutterellaceae</taxon>
        <taxon>Parasutterella</taxon>
    </lineage>
</organism>
<dbReference type="PANTHER" id="PTHR42755:SF1">
    <property type="entry name" value="3-DEOXY-D-MANNO-OCTULOSONIC ACID TRANSFERASE, MITOCHONDRIAL-RELATED"/>
    <property type="match status" value="1"/>
</dbReference>
<comment type="pathway">
    <text evidence="1 7">Bacterial outer membrane biogenesis; LPS core biosynthesis.</text>
</comment>
<comment type="similarity">
    <text evidence="7">Belongs to the glycosyltransferase group 1 family.</text>
</comment>
<gene>
    <name evidence="9" type="ORF">H5985_01195</name>
</gene>